<dbReference type="InterPro" id="IPR044840">
    <property type="entry name" value="Nup188"/>
</dbReference>
<dbReference type="PANTHER" id="PTHR31431">
    <property type="entry name" value="NUCLEOPORIN NUP188 HOMOLOG"/>
    <property type="match status" value="1"/>
</dbReference>
<dbReference type="GO" id="GO:0017056">
    <property type="term" value="F:structural constituent of nuclear pore"/>
    <property type="evidence" value="ECO:0007669"/>
    <property type="project" value="InterPro"/>
</dbReference>
<dbReference type="OrthoDB" id="102511at2759"/>
<dbReference type="PANTHER" id="PTHR31431:SF1">
    <property type="entry name" value="NUCLEOPORIN NUP188"/>
    <property type="match status" value="1"/>
</dbReference>
<dbReference type="GO" id="GO:0006405">
    <property type="term" value="P:RNA export from nucleus"/>
    <property type="evidence" value="ECO:0007669"/>
    <property type="project" value="TreeGrafter"/>
</dbReference>
<dbReference type="GO" id="GO:0044611">
    <property type="term" value="C:nuclear pore inner ring"/>
    <property type="evidence" value="ECO:0007669"/>
    <property type="project" value="TreeGrafter"/>
</dbReference>
<accession>A0A165C4B7</accession>
<organism evidence="2 3">
    <name type="scientific">Exidia glandulosa HHB12029</name>
    <dbReference type="NCBI Taxonomy" id="1314781"/>
    <lineage>
        <taxon>Eukaryota</taxon>
        <taxon>Fungi</taxon>
        <taxon>Dikarya</taxon>
        <taxon>Basidiomycota</taxon>
        <taxon>Agaricomycotina</taxon>
        <taxon>Agaricomycetes</taxon>
        <taxon>Auriculariales</taxon>
        <taxon>Exidiaceae</taxon>
        <taxon>Exidia</taxon>
    </lineage>
</organism>
<keyword evidence="3" id="KW-1185">Reference proteome</keyword>
<evidence type="ECO:0000313" key="2">
    <source>
        <dbReference type="EMBL" id="KZV81788.1"/>
    </source>
</evidence>
<evidence type="ECO:0000313" key="3">
    <source>
        <dbReference type="Proteomes" id="UP000077266"/>
    </source>
</evidence>
<dbReference type="EMBL" id="KV426368">
    <property type="protein sequence ID" value="KZV81788.1"/>
    <property type="molecule type" value="Genomic_DNA"/>
</dbReference>
<reference evidence="2 3" key="1">
    <citation type="journal article" date="2016" name="Mol. Biol. Evol.">
        <title>Comparative Genomics of Early-Diverging Mushroom-Forming Fungi Provides Insights into the Origins of Lignocellulose Decay Capabilities.</title>
        <authorList>
            <person name="Nagy L.G."/>
            <person name="Riley R."/>
            <person name="Tritt A."/>
            <person name="Adam C."/>
            <person name="Daum C."/>
            <person name="Floudas D."/>
            <person name="Sun H."/>
            <person name="Yadav J.S."/>
            <person name="Pangilinan J."/>
            <person name="Larsson K.H."/>
            <person name="Matsuura K."/>
            <person name="Barry K."/>
            <person name="Labutti K."/>
            <person name="Kuo R."/>
            <person name="Ohm R.A."/>
            <person name="Bhattacharya S.S."/>
            <person name="Shirouzu T."/>
            <person name="Yoshinaga Y."/>
            <person name="Martin F.M."/>
            <person name="Grigoriev I.V."/>
            <person name="Hibbett D.S."/>
        </authorList>
    </citation>
    <scope>NUCLEOTIDE SEQUENCE [LARGE SCALE GENOMIC DNA]</scope>
    <source>
        <strain evidence="2 3">HHB12029</strain>
    </source>
</reference>
<gene>
    <name evidence="2" type="ORF">EXIGLDRAFT_364402</name>
</gene>
<proteinExistence type="predicted"/>
<name>A0A165C4B7_EXIGL</name>
<evidence type="ECO:0000259" key="1">
    <source>
        <dbReference type="Pfam" id="PF10487"/>
    </source>
</evidence>
<feature type="domain" description="Nucleoporin Nup188 N-terminal" evidence="1">
    <location>
        <begin position="27"/>
        <end position="247"/>
    </location>
</feature>
<dbReference type="Pfam" id="PF10487">
    <property type="entry name" value="Nup188_N"/>
    <property type="match status" value="1"/>
</dbReference>
<dbReference type="GO" id="GO:0006606">
    <property type="term" value="P:protein import into nucleus"/>
    <property type="evidence" value="ECO:0007669"/>
    <property type="project" value="TreeGrafter"/>
</dbReference>
<dbReference type="InParanoid" id="A0A165C4B7"/>
<protein>
    <recommendedName>
        <fullName evidence="1">Nucleoporin Nup188 N-terminal domain-containing protein</fullName>
    </recommendedName>
</protein>
<dbReference type="AlphaFoldDB" id="A0A165C4B7"/>
<dbReference type="Proteomes" id="UP000077266">
    <property type="component" value="Unassembled WGS sequence"/>
</dbReference>
<dbReference type="STRING" id="1314781.A0A165C4B7"/>
<sequence>MATCSVGGRQGSAQITSSTAISPVSPFYFTESLSVLRCYIPLLRAKEDVDDPLHDVAAQFLDKVLQDPAAFVRTLAKEYVQCTQKELPLEVLRDMSIATMWSKQHALEQLVMLEVLFRLAWNLVPASGPVVVQLVQTAYETDLGQNQLYVSLLLQDEGAEILQDVECVWLVLLVEAFNLEKVLEDDTLKLVAFHQDASTILSASQQLALVHNLVVCANDPRYGPITLAWACVLFRPHTAAEEQDAIPENYEAFIHRIAFVPESDPPMPLYHHILMWALHSDVDVLRRLETLLNQLGARVTSLAWISGSALTEPNAIAFRAIVEGT</sequence>
<dbReference type="InterPro" id="IPR018864">
    <property type="entry name" value="Nucleoporin_Nup188_N"/>
</dbReference>